<sequence>MEVKKVLNNNVVIALHSELDEVILTGKGIGFGKKEGDPVDESGAEKFFVLNNEQEQEQYKQLLIEVDESFIGCMNECMTILENRFQLQLHEHIHVALTDHLYYAVHRIKQGMEIRNPFLQETELAYPAEYQAARDLLFHVETCTGISMPEGEIGFVALHIHTALTQRPLQELNEHTRLVSGLVEHIEETLEVSMNTKNLDHQRLLRHLHQTLERIQREDYGDEPDSLKNVLKYEYPLCYNLSWKLIKMMQQALKKPVPESEVVYLTLHLQRLSRKHK</sequence>
<dbReference type="InterPro" id="IPR036634">
    <property type="entry name" value="PRD_sf"/>
</dbReference>
<dbReference type="SUPFAM" id="SSF63520">
    <property type="entry name" value="PTS-regulatory domain, PRD"/>
    <property type="match status" value="2"/>
</dbReference>
<dbReference type="Gene3D" id="1.10.1790.10">
    <property type="entry name" value="PRD domain"/>
    <property type="match status" value="1"/>
</dbReference>
<dbReference type="Pfam" id="PF00874">
    <property type="entry name" value="PRD"/>
    <property type="match status" value="2"/>
</dbReference>
<protein>
    <submittedName>
        <fullName evidence="3">Transcriptional antiterminator</fullName>
    </submittedName>
</protein>
<dbReference type="InterPro" id="IPR036650">
    <property type="entry name" value="CAT_RNA-bd_dom_sf"/>
</dbReference>
<feature type="domain" description="PRD" evidence="2">
    <location>
        <begin position="65"/>
        <end position="170"/>
    </location>
</feature>
<dbReference type="SMART" id="SM01061">
    <property type="entry name" value="CAT_RBD"/>
    <property type="match status" value="1"/>
</dbReference>
<dbReference type="Gene3D" id="2.30.24.10">
    <property type="entry name" value="CAT RNA-binding domain"/>
    <property type="match status" value="1"/>
</dbReference>
<dbReference type="InterPro" id="IPR011608">
    <property type="entry name" value="PRD"/>
</dbReference>
<dbReference type="Gene3D" id="1.20.58.1950">
    <property type="match status" value="1"/>
</dbReference>
<dbReference type="Pfam" id="PF03123">
    <property type="entry name" value="CAT_RBD"/>
    <property type="match status" value="1"/>
</dbReference>
<evidence type="ECO:0000259" key="2">
    <source>
        <dbReference type="PROSITE" id="PS51372"/>
    </source>
</evidence>
<dbReference type="PROSITE" id="PS00028">
    <property type="entry name" value="ZINC_FINGER_C2H2_1"/>
    <property type="match status" value="1"/>
</dbReference>
<keyword evidence="4" id="KW-1185">Reference proteome</keyword>
<dbReference type="AlphaFoldDB" id="A0A1I5TBE5"/>
<dbReference type="GO" id="GO:0003723">
    <property type="term" value="F:RNA binding"/>
    <property type="evidence" value="ECO:0007669"/>
    <property type="project" value="InterPro"/>
</dbReference>
<dbReference type="PANTHER" id="PTHR30185:SF16">
    <property type="entry name" value="PROTEIN GLCT"/>
    <property type="match status" value="1"/>
</dbReference>
<reference evidence="4" key="1">
    <citation type="submission" date="2016-10" db="EMBL/GenBank/DDBJ databases">
        <authorList>
            <person name="Varghese N."/>
            <person name="Submissions S."/>
        </authorList>
    </citation>
    <scope>NUCLEOTIDE SEQUENCE [LARGE SCALE GENOMIC DNA]</scope>
    <source>
        <strain evidence="4">S7</strain>
    </source>
</reference>
<proteinExistence type="predicted"/>
<evidence type="ECO:0000256" key="1">
    <source>
        <dbReference type="ARBA" id="ARBA00022737"/>
    </source>
</evidence>
<dbReference type="PROSITE" id="PS51372">
    <property type="entry name" value="PRD_2"/>
    <property type="match status" value="2"/>
</dbReference>
<name>A0A1I5TBE5_9BACI</name>
<dbReference type="InterPro" id="IPR050661">
    <property type="entry name" value="BglG_antiterminators"/>
</dbReference>
<dbReference type="EMBL" id="FOXD01000010">
    <property type="protein sequence ID" value="SFP80332.1"/>
    <property type="molecule type" value="Genomic_DNA"/>
</dbReference>
<dbReference type="PANTHER" id="PTHR30185">
    <property type="entry name" value="CRYPTIC BETA-GLUCOSIDE BGL OPERON ANTITERMINATOR"/>
    <property type="match status" value="1"/>
</dbReference>
<dbReference type="SUPFAM" id="SSF50151">
    <property type="entry name" value="SacY-like RNA-binding domain"/>
    <property type="match status" value="1"/>
</dbReference>
<dbReference type="InterPro" id="IPR004341">
    <property type="entry name" value="CAT_RNA-bd_dom"/>
</dbReference>
<dbReference type="Gene3D" id="1.20.890.100">
    <property type="match status" value="1"/>
</dbReference>
<dbReference type="RefSeq" id="WP_093337248.1">
    <property type="nucleotide sequence ID" value="NZ_FOXD01000010.1"/>
</dbReference>
<keyword evidence="1" id="KW-0677">Repeat</keyword>
<dbReference type="NCBIfam" id="NF047357">
    <property type="entry name" value="antiterm_GlcT"/>
    <property type="match status" value="1"/>
</dbReference>
<evidence type="ECO:0000313" key="4">
    <source>
        <dbReference type="Proteomes" id="UP000198892"/>
    </source>
</evidence>
<feature type="domain" description="PRD" evidence="2">
    <location>
        <begin position="171"/>
        <end position="277"/>
    </location>
</feature>
<dbReference type="STRING" id="1884432.SAMN05518683_11090"/>
<dbReference type="Proteomes" id="UP000198892">
    <property type="component" value="Unassembled WGS sequence"/>
</dbReference>
<dbReference type="InterPro" id="IPR013087">
    <property type="entry name" value="Znf_C2H2_type"/>
</dbReference>
<gene>
    <name evidence="3" type="ORF">SAMN05518683_11090</name>
</gene>
<organism evidence="3 4">
    <name type="scientific">Salibacterium halotolerans</name>
    <dbReference type="NCBI Taxonomy" id="1884432"/>
    <lineage>
        <taxon>Bacteria</taxon>
        <taxon>Bacillati</taxon>
        <taxon>Bacillota</taxon>
        <taxon>Bacilli</taxon>
        <taxon>Bacillales</taxon>
        <taxon>Bacillaceae</taxon>
    </lineage>
</organism>
<dbReference type="OrthoDB" id="9813552at2"/>
<evidence type="ECO:0000313" key="3">
    <source>
        <dbReference type="EMBL" id="SFP80332.1"/>
    </source>
</evidence>
<accession>A0A1I5TBE5</accession>
<dbReference type="GO" id="GO:0006355">
    <property type="term" value="P:regulation of DNA-templated transcription"/>
    <property type="evidence" value="ECO:0007669"/>
    <property type="project" value="InterPro"/>
</dbReference>